<evidence type="ECO:0000313" key="1">
    <source>
        <dbReference type="EMBL" id="QVV89895.1"/>
    </source>
</evidence>
<sequence length="348" mass="38743">MSDEIQEILKIPESPVIEIVDDLVQVYKEYMVIKAALKRDLFSWLSENGPATPEKIAVGAGIRPEFMTSLLGMLYYLDMVRKNGDEYAISPAARMHFVKNSPFYQGDYIMNIAADDSPWKDIDVFLTHPEKKQTFDTLSAESVRSEANLALRGTIQNVINILKTWDGFLSARSFLEVQSGHGLYAIAACQNNPKMTATVLTGSVDPSFAEENIEKFGMKNRIQVVSGDIESYQGSASDIVLVAHVLYSHIGTLPAILSKLASMISQGGLFLSNHWFFSPPVGTGMQGLYELELAIHNRYHQLPDKREFEKLCDDCGLIIRQSGVIRSRYGESSLHLAQKSNGQLLNTV</sequence>
<dbReference type="GeneID" id="65096556"/>
<dbReference type="EMBL" id="CP075546">
    <property type="protein sequence ID" value="QVV89895.1"/>
    <property type="molecule type" value="Genomic_DNA"/>
</dbReference>
<evidence type="ECO:0000313" key="2">
    <source>
        <dbReference type="Proteomes" id="UP000680656"/>
    </source>
</evidence>
<dbReference type="InterPro" id="IPR036390">
    <property type="entry name" value="WH_DNA-bd_sf"/>
</dbReference>
<dbReference type="Gene3D" id="3.40.50.150">
    <property type="entry name" value="Vaccinia Virus protein VP39"/>
    <property type="match status" value="1"/>
</dbReference>
<dbReference type="InterPro" id="IPR029063">
    <property type="entry name" value="SAM-dependent_MTases_sf"/>
</dbReference>
<dbReference type="RefSeq" id="WP_214420675.1">
    <property type="nucleotide sequence ID" value="NZ_CP075546.1"/>
</dbReference>
<dbReference type="Gene3D" id="1.10.10.10">
    <property type="entry name" value="Winged helix-like DNA-binding domain superfamily/Winged helix DNA-binding domain"/>
    <property type="match status" value="1"/>
</dbReference>
<name>A0A8E7EKT9_9EURY</name>
<protein>
    <recommendedName>
        <fullName evidence="3">Methyltransferase domain-containing protein</fullName>
    </recommendedName>
</protein>
<evidence type="ECO:0008006" key="3">
    <source>
        <dbReference type="Google" id="ProtNLM"/>
    </source>
</evidence>
<dbReference type="SUPFAM" id="SSF53335">
    <property type="entry name" value="S-adenosyl-L-methionine-dependent methyltransferases"/>
    <property type="match status" value="1"/>
</dbReference>
<proteinExistence type="predicted"/>
<reference evidence="1 2" key="1">
    <citation type="submission" date="2021-05" db="EMBL/GenBank/DDBJ databases">
        <title>A novel Methanospirillum isolate from a pyrite-forming mixed culture.</title>
        <authorList>
            <person name="Bunk B."/>
            <person name="Sproer C."/>
            <person name="Spring S."/>
            <person name="Pester M."/>
        </authorList>
    </citation>
    <scope>NUCLEOTIDE SEQUENCE [LARGE SCALE GENOMIC DNA]</scope>
    <source>
        <strain evidence="1 2">J.3.6.1-F.2.7.3</strain>
    </source>
</reference>
<dbReference type="SUPFAM" id="SSF46785">
    <property type="entry name" value="Winged helix' DNA-binding domain"/>
    <property type="match status" value="1"/>
</dbReference>
<dbReference type="Proteomes" id="UP000680656">
    <property type="component" value="Chromosome"/>
</dbReference>
<dbReference type="AlphaFoldDB" id="A0A8E7EKT9"/>
<gene>
    <name evidence="1" type="ORF">KHC33_05190</name>
</gene>
<dbReference type="InterPro" id="IPR036388">
    <property type="entry name" value="WH-like_DNA-bd_sf"/>
</dbReference>
<dbReference type="KEGG" id="mrtj:KHC33_05190"/>
<accession>A0A8E7EKT9</accession>
<organism evidence="1 2">
    <name type="scientific">Methanospirillum purgamenti</name>
    <dbReference type="NCBI Taxonomy" id="2834276"/>
    <lineage>
        <taxon>Archaea</taxon>
        <taxon>Methanobacteriati</taxon>
        <taxon>Methanobacteriota</taxon>
        <taxon>Stenosarchaea group</taxon>
        <taxon>Methanomicrobia</taxon>
        <taxon>Methanomicrobiales</taxon>
        <taxon>Methanospirillaceae</taxon>
        <taxon>Methanospirillum</taxon>
    </lineage>
</organism>
<keyword evidence="2" id="KW-1185">Reference proteome</keyword>
<dbReference type="GO" id="GO:0046983">
    <property type="term" value="F:protein dimerization activity"/>
    <property type="evidence" value="ECO:0007669"/>
    <property type="project" value="InterPro"/>
</dbReference>